<dbReference type="EC" id="2.9.1.3" evidence="2"/>
<dbReference type="NCBIfam" id="NF008750">
    <property type="entry name" value="PRK11784.1-2"/>
    <property type="match status" value="1"/>
</dbReference>
<feature type="domain" description="Rhodanese" evidence="3">
    <location>
        <begin position="12"/>
        <end position="135"/>
    </location>
</feature>
<dbReference type="SMART" id="SM00450">
    <property type="entry name" value="RHOD"/>
    <property type="match status" value="1"/>
</dbReference>
<comment type="catalytic activity">
    <reaction evidence="2">
        <text>5-methylaminomethyl-2-thiouridine(34) in tRNA + (2E)-geranyl diphosphate = 5-methylaminomethyl-S-(2E)-geranyl-thiouridine(34) in tRNA + diphosphate</text>
        <dbReference type="Rhea" id="RHEA:14085"/>
        <dbReference type="Rhea" id="RHEA-COMP:10195"/>
        <dbReference type="Rhea" id="RHEA-COMP:14654"/>
        <dbReference type="ChEBI" id="CHEBI:33019"/>
        <dbReference type="ChEBI" id="CHEBI:58057"/>
        <dbReference type="ChEBI" id="CHEBI:74455"/>
        <dbReference type="ChEBI" id="CHEBI:140632"/>
    </reaction>
</comment>
<dbReference type="PANTHER" id="PTHR30401">
    <property type="entry name" value="TRNA 2-SELENOURIDINE SYNTHASE"/>
    <property type="match status" value="1"/>
</dbReference>
<comment type="similarity">
    <text evidence="2">Belongs to the SelU family.</text>
</comment>
<dbReference type="SUPFAM" id="SSF52821">
    <property type="entry name" value="Rhodanese/Cell cycle control phosphatase"/>
    <property type="match status" value="1"/>
</dbReference>
<gene>
    <name evidence="2 4" type="primary">selU</name>
    <name evidence="4" type="ORF">GCM10010982_05320</name>
</gene>
<proteinExistence type="inferred from homology"/>
<comment type="catalytic activity">
    <reaction evidence="2">
        <text>5-methylaminomethyl-S-(2E)-geranyl-thiouridine(34) in tRNA + selenophosphate + H(+) = 5-methylaminomethyl-2-(Se-phospho)selenouridine(34) in tRNA + (2E)-thiogeraniol</text>
        <dbReference type="Rhea" id="RHEA:60172"/>
        <dbReference type="Rhea" id="RHEA-COMP:14654"/>
        <dbReference type="Rhea" id="RHEA-COMP:15523"/>
        <dbReference type="ChEBI" id="CHEBI:15378"/>
        <dbReference type="ChEBI" id="CHEBI:16144"/>
        <dbReference type="ChEBI" id="CHEBI:140632"/>
        <dbReference type="ChEBI" id="CHEBI:143702"/>
        <dbReference type="ChEBI" id="CHEBI:143703"/>
    </reaction>
</comment>
<dbReference type="InterPro" id="IPR058840">
    <property type="entry name" value="AAA_SelU"/>
</dbReference>
<comment type="catalytic activity">
    <reaction evidence="2">
        <text>5-methylaminomethyl-2-thiouridine(34) in tRNA + selenophosphate + (2E)-geranyl diphosphate + H2O + H(+) = 5-methylaminomethyl-2-selenouridine(34) in tRNA + (2E)-thiogeraniol + phosphate + diphosphate</text>
        <dbReference type="Rhea" id="RHEA:42716"/>
        <dbReference type="Rhea" id="RHEA-COMP:10195"/>
        <dbReference type="Rhea" id="RHEA-COMP:10196"/>
        <dbReference type="ChEBI" id="CHEBI:15377"/>
        <dbReference type="ChEBI" id="CHEBI:15378"/>
        <dbReference type="ChEBI" id="CHEBI:16144"/>
        <dbReference type="ChEBI" id="CHEBI:33019"/>
        <dbReference type="ChEBI" id="CHEBI:43474"/>
        <dbReference type="ChEBI" id="CHEBI:58057"/>
        <dbReference type="ChEBI" id="CHEBI:74455"/>
        <dbReference type="ChEBI" id="CHEBI:82743"/>
        <dbReference type="ChEBI" id="CHEBI:143703"/>
        <dbReference type="EC" id="2.9.1.3"/>
    </reaction>
</comment>
<keyword evidence="2" id="KW-0808">Transferase</keyword>
<dbReference type="HAMAP" id="MF_01622">
    <property type="entry name" value="tRNA_sel_U_synth"/>
    <property type="match status" value="1"/>
</dbReference>
<evidence type="ECO:0000256" key="1">
    <source>
        <dbReference type="ARBA" id="ARBA00023266"/>
    </source>
</evidence>
<dbReference type="NCBIfam" id="TIGR03167">
    <property type="entry name" value="tRNA_sel_U_synt"/>
    <property type="match status" value="1"/>
</dbReference>
<organism evidence="4 5">
    <name type="scientific">Bowmanella pacifica</name>
    <dbReference type="NCBI Taxonomy" id="502051"/>
    <lineage>
        <taxon>Bacteria</taxon>
        <taxon>Pseudomonadati</taxon>
        <taxon>Pseudomonadota</taxon>
        <taxon>Gammaproteobacteria</taxon>
        <taxon>Alteromonadales</taxon>
        <taxon>Alteromonadaceae</taxon>
        <taxon>Bowmanella</taxon>
    </lineage>
</organism>
<dbReference type="Proteomes" id="UP000606935">
    <property type="component" value="Unassembled WGS sequence"/>
</dbReference>
<keyword evidence="1 2" id="KW-0711">Selenium</keyword>
<dbReference type="InterPro" id="IPR027417">
    <property type="entry name" value="P-loop_NTPase"/>
</dbReference>
<dbReference type="InterPro" id="IPR036873">
    <property type="entry name" value="Rhodanese-like_dom_sf"/>
</dbReference>
<comment type="caution">
    <text evidence="4">The sequence shown here is derived from an EMBL/GenBank/DDBJ whole genome shotgun (WGS) entry which is preliminary data.</text>
</comment>
<evidence type="ECO:0000313" key="5">
    <source>
        <dbReference type="Proteomes" id="UP000606935"/>
    </source>
</evidence>
<keyword evidence="5" id="KW-1185">Reference proteome</keyword>
<comment type="catalytic activity">
    <reaction evidence="2">
        <text>5-methylaminomethyl-2-(Se-phospho)selenouridine(34) in tRNA + H2O = 5-methylaminomethyl-2-selenouridine(34) in tRNA + phosphate</text>
        <dbReference type="Rhea" id="RHEA:60176"/>
        <dbReference type="Rhea" id="RHEA-COMP:10196"/>
        <dbReference type="Rhea" id="RHEA-COMP:15523"/>
        <dbReference type="ChEBI" id="CHEBI:15377"/>
        <dbReference type="ChEBI" id="CHEBI:43474"/>
        <dbReference type="ChEBI" id="CHEBI:82743"/>
        <dbReference type="ChEBI" id="CHEBI:143702"/>
    </reaction>
</comment>
<dbReference type="SUPFAM" id="SSF52540">
    <property type="entry name" value="P-loop containing nucleoside triphosphate hydrolases"/>
    <property type="match status" value="1"/>
</dbReference>
<dbReference type="PANTHER" id="PTHR30401:SF0">
    <property type="entry name" value="TRNA 2-SELENOURIDINE SYNTHASE"/>
    <property type="match status" value="1"/>
</dbReference>
<protein>
    <recommendedName>
        <fullName evidence="2">tRNA 2-selenouridine synthase</fullName>
        <ecNumber evidence="2">2.9.1.3</ecNumber>
    </recommendedName>
</protein>
<dbReference type="Pfam" id="PF26341">
    <property type="entry name" value="AAA_SelU"/>
    <property type="match status" value="1"/>
</dbReference>
<comment type="function">
    <text evidence="2">Involved in the post-transcriptional modification of the uridine at the wobble position (U34) of tRNA(Lys), tRNA(Glu) and tRNA(Gln). Catalyzes the conversion of 2-thiouridine (S2U-RNA) to 2-selenouridine (Se2U-RNA). Acts in a two-step process involving geranylation of 2-thiouridine (S2U) to S-geranyl-2-thiouridine (geS2U) and subsequent selenation of the latter derivative to 2-selenouridine (Se2U) in the tRNA chain.</text>
</comment>
<dbReference type="EMBL" id="BMLS01000001">
    <property type="protein sequence ID" value="GGO64868.1"/>
    <property type="molecule type" value="Genomic_DNA"/>
</dbReference>
<evidence type="ECO:0000313" key="4">
    <source>
        <dbReference type="EMBL" id="GGO64868.1"/>
    </source>
</evidence>
<evidence type="ECO:0000256" key="2">
    <source>
        <dbReference type="HAMAP-Rule" id="MF_01622"/>
    </source>
</evidence>
<dbReference type="GO" id="GO:0016765">
    <property type="term" value="F:transferase activity, transferring alkyl or aryl (other than methyl) groups"/>
    <property type="evidence" value="ECO:0007669"/>
    <property type="project" value="UniProtKB-UniRule"/>
</dbReference>
<comment type="subunit">
    <text evidence="2">Monomer.</text>
</comment>
<dbReference type="InterPro" id="IPR001763">
    <property type="entry name" value="Rhodanese-like_dom"/>
</dbReference>
<dbReference type="GO" id="GO:0002098">
    <property type="term" value="P:tRNA wobble uridine modification"/>
    <property type="evidence" value="ECO:0007669"/>
    <property type="project" value="UniProtKB-UniRule"/>
</dbReference>
<name>A0A917YU47_9ALTE</name>
<reference evidence="4" key="2">
    <citation type="submission" date="2020-09" db="EMBL/GenBank/DDBJ databases">
        <authorList>
            <person name="Sun Q."/>
            <person name="Zhou Y."/>
        </authorList>
    </citation>
    <scope>NUCLEOTIDE SEQUENCE</scope>
    <source>
        <strain evidence="4">CGMCC 1.7086</strain>
    </source>
</reference>
<evidence type="ECO:0000259" key="3">
    <source>
        <dbReference type="PROSITE" id="PS50206"/>
    </source>
</evidence>
<dbReference type="GO" id="GO:0043828">
    <property type="term" value="F:tRNA 2-selenouridine synthase activity"/>
    <property type="evidence" value="ECO:0007669"/>
    <property type="project" value="UniProtKB-EC"/>
</dbReference>
<feature type="active site" description="S-selanylcysteine intermediate" evidence="2">
    <location>
        <position position="95"/>
    </location>
</feature>
<dbReference type="RefSeq" id="WP_188689900.1">
    <property type="nucleotide sequence ID" value="NZ_BMLS01000001.1"/>
</dbReference>
<dbReference type="InterPro" id="IPR017582">
    <property type="entry name" value="SelU"/>
</dbReference>
<dbReference type="NCBIfam" id="NF008751">
    <property type="entry name" value="PRK11784.1-3"/>
    <property type="match status" value="1"/>
</dbReference>
<dbReference type="PROSITE" id="PS50206">
    <property type="entry name" value="RHODANESE_3"/>
    <property type="match status" value="1"/>
</dbReference>
<sequence length="363" mass="41097">MSVEFDDYRQVFVSDAPLMDLRAPAEFAKGAFPTASSLPLMTDEERAKVGTCYKQQGQQTAINLGYKLVSGDIKAERLARWCEFAKANPQGYLYCWRGGLRSQITQSWMQEAGVVYPRIKGGYKALRQYLLSELEVQIAGCELVLLAGRTGSGKTQLLQALDNAVDLEKLAAHRGSSFGALLQPQPSQINFENQLAISLLKRNGRGNQPLILEDECGHIGSVMLPFSLREKMRTAPVLILDCSLDERVERIFDEYVVARLALSLKLDAESGFQHFSDYLLSSLQRIRRRLGSEAHQQLDIQMRDALAVQERTGDAALHRQWITRLLRDYYDPMYDYQLSKRPRQVLFQGDQQAILAWLKARFG</sequence>
<dbReference type="AlphaFoldDB" id="A0A917YU47"/>
<accession>A0A917YU47</accession>
<dbReference type="Gene3D" id="3.40.250.10">
    <property type="entry name" value="Rhodanese-like domain"/>
    <property type="match status" value="1"/>
</dbReference>
<reference evidence="4" key="1">
    <citation type="journal article" date="2014" name="Int. J. Syst. Evol. Microbiol.">
        <title>Complete genome sequence of Corynebacterium casei LMG S-19264T (=DSM 44701T), isolated from a smear-ripened cheese.</title>
        <authorList>
            <consortium name="US DOE Joint Genome Institute (JGI-PGF)"/>
            <person name="Walter F."/>
            <person name="Albersmeier A."/>
            <person name="Kalinowski J."/>
            <person name="Ruckert C."/>
        </authorList>
    </citation>
    <scope>NUCLEOTIDE SEQUENCE</scope>
    <source>
        <strain evidence="4">CGMCC 1.7086</strain>
    </source>
</reference>